<evidence type="ECO:0000313" key="3">
    <source>
        <dbReference type="EMBL" id="PNF23470.1"/>
    </source>
</evidence>
<dbReference type="SUPFAM" id="SSF56112">
    <property type="entry name" value="Protein kinase-like (PK-like)"/>
    <property type="match status" value="1"/>
</dbReference>
<comment type="caution">
    <text evidence="3">The sequence shown here is derived from an EMBL/GenBank/DDBJ whole genome shotgun (WGS) entry which is preliminary data.</text>
</comment>
<sequence>MPHRIMERATGAEMEQPKKRVAANGNILPDPISEGEVLIDLARNQWKLGRSIGIGGFGEVYLASSNAYEPVGSDADHVVKVEPHKNGPLFVEINCYLRVAKSDMINDWKKGRNLKHVGLSHYIGSGSHVYRGQKYRFLVLERYGLDLDKLLTQNGRFPVKTVCYLGIQILDALEYIHSRGYVHADIKAPNLLLGYHKGTENYVYLLDFGIASRYLDQNGVHKEYVYDQRKAHAGTLNYVSRDAHIGAFSRRGDLETLGYNMIQWLCGVLPWGDKEDPEYIHSQKNSFMSNIALLMRQCFTNSQPPTVLSQFLKYVASLNFETKPSYAYCRNLLKQGVEDSGYVDDGMLVFGDSPLTRIIENRRKRRAMDNPENTAALKRKKIDNSTLQQPCATNRIQNSPSLVFKLFKWFNGKNIVSGNSKKQVKKHATLNCNLPSTIQTKYEPVVLIEHLPNEMIQEFTASLPEVSERTKHWHQTADTSVFSNPTPAMLKILLKRRQKETTPTH</sequence>
<dbReference type="CDD" id="cd14015">
    <property type="entry name" value="STKc_VRK"/>
    <property type="match status" value="1"/>
</dbReference>
<protein>
    <recommendedName>
        <fullName evidence="1">non-specific serine/threonine protein kinase</fullName>
        <ecNumber evidence="1">2.7.11.1</ecNumber>
    </recommendedName>
</protein>
<dbReference type="Gene3D" id="1.10.510.10">
    <property type="entry name" value="Transferase(Phosphotransferase) domain 1"/>
    <property type="match status" value="1"/>
</dbReference>
<dbReference type="InterPro" id="IPR011009">
    <property type="entry name" value="Kinase-like_dom_sf"/>
</dbReference>
<evidence type="ECO:0000256" key="1">
    <source>
        <dbReference type="ARBA" id="ARBA00012513"/>
    </source>
</evidence>
<dbReference type="GO" id="GO:0004674">
    <property type="term" value="F:protein serine/threonine kinase activity"/>
    <property type="evidence" value="ECO:0007669"/>
    <property type="project" value="UniProtKB-EC"/>
</dbReference>
<gene>
    <name evidence="3" type="primary">Vrk1</name>
    <name evidence="3" type="ORF">B7P43_G07715</name>
</gene>
<name>A0A2J7Q4G3_9NEOP</name>
<accession>A0A2J7Q4G3</accession>
<keyword evidence="3" id="KW-0808">Transferase</keyword>
<dbReference type="STRING" id="105785.A0A2J7Q4G3"/>
<reference evidence="3 4" key="1">
    <citation type="submission" date="2017-12" db="EMBL/GenBank/DDBJ databases">
        <title>Hemimetabolous genomes reveal molecular basis of termite eusociality.</title>
        <authorList>
            <person name="Harrison M.C."/>
            <person name="Jongepier E."/>
            <person name="Robertson H.M."/>
            <person name="Arning N."/>
            <person name="Bitard-Feildel T."/>
            <person name="Chao H."/>
            <person name="Childers C.P."/>
            <person name="Dinh H."/>
            <person name="Doddapaneni H."/>
            <person name="Dugan S."/>
            <person name="Gowin J."/>
            <person name="Greiner C."/>
            <person name="Han Y."/>
            <person name="Hu H."/>
            <person name="Hughes D.S.T."/>
            <person name="Huylmans A.-K."/>
            <person name="Kemena C."/>
            <person name="Kremer L.P.M."/>
            <person name="Lee S.L."/>
            <person name="Lopez-Ezquerra A."/>
            <person name="Mallet L."/>
            <person name="Monroy-Kuhn J.M."/>
            <person name="Moser A."/>
            <person name="Murali S.C."/>
            <person name="Muzny D.M."/>
            <person name="Otani S."/>
            <person name="Piulachs M.-D."/>
            <person name="Poelchau M."/>
            <person name="Qu J."/>
            <person name="Schaub F."/>
            <person name="Wada-Katsumata A."/>
            <person name="Worley K.C."/>
            <person name="Xie Q."/>
            <person name="Ylla G."/>
            <person name="Poulsen M."/>
            <person name="Gibbs R.A."/>
            <person name="Schal C."/>
            <person name="Richards S."/>
            <person name="Belles X."/>
            <person name="Korb J."/>
            <person name="Bornberg-Bauer E."/>
        </authorList>
    </citation>
    <scope>NUCLEOTIDE SEQUENCE [LARGE SCALE GENOMIC DNA]</scope>
    <source>
        <tissue evidence="3">Whole body</tissue>
    </source>
</reference>
<feature type="domain" description="Protein kinase" evidence="2">
    <location>
        <begin position="46"/>
        <end position="343"/>
    </location>
</feature>
<evidence type="ECO:0000259" key="2">
    <source>
        <dbReference type="PROSITE" id="PS50011"/>
    </source>
</evidence>
<dbReference type="InParanoid" id="A0A2J7Q4G3"/>
<dbReference type="PANTHER" id="PTHR11909">
    <property type="entry name" value="CASEIN KINASE-RELATED"/>
    <property type="match status" value="1"/>
</dbReference>
<dbReference type="AlphaFoldDB" id="A0A2J7Q4G3"/>
<dbReference type="PROSITE" id="PS00108">
    <property type="entry name" value="PROTEIN_KINASE_ST"/>
    <property type="match status" value="1"/>
</dbReference>
<evidence type="ECO:0000313" key="4">
    <source>
        <dbReference type="Proteomes" id="UP000235965"/>
    </source>
</evidence>
<dbReference type="Proteomes" id="UP000235965">
    <property type="component" value="Unassembled WGS sequence"/>
</dbReference>
<dbReference type="PROSITE" id="PS50011">
    <property type="entry name" value="PROTEIN_KINASE_DOM"/>
    <property type="match status" value="1"/>
</dbReference>
<dbReference type="EC" id="2.7.11.1" evidence="1"/>
<dbReference type="InterPro" id="IPR000719">
    <property type="entry name" value="Prot_kinase_dom"/>
</dbReference>
<dbReference type="InterPro" id="IPR008271">
    <property type="entry name" value="Ser/Thr_kinase_AS"/>
</dbReference>
<keyword evidence="4" id="KW-1185">Reference proteome</keyword>
<organism evidence="3 4">
    <name type="scientific">Cryptotermes secundus</name>
    <dbReference type="NCBI Taxonomy" id="105785"/>
    <lineage>
        <taxon>Eukaryota</taxon>
        <taxon>Metazoa</taxon>
        <taxon>Ecdysozoa</taxon>
        <taxon>Arthropoda</taxon>
        <taxon>Hexapoda</taxon>
        <taxon>Insecta</taxon>
        <taxon>Pterygota</taxon>
        <taxon>Neoptera</taxon>
        <taxon>Polyneoptera</taxon>
        <taxon>Dictyoptera</taxon>
        <taxon>Blattodea</taxon>
        <taxon>Blattoidea</taxon>
        <taxon>Termitoidae</taxon>
        <taxon>Kalotermitidae</taxon>
        <taxon>Cryptotermitinae</taxon>
        <taxon>Cryptotermes</taxon>
    </lineage>
</organism>
<dbReference type="SMART" id="SM00220">
    <property type="entry name" value="S_TKc"/>
    <property type="match status" value="1"/>
</dbReference>
<dbReference type="OrthoDB" id="2687620at2759"/>
<dbReference type="GO" id="GO:0005524">
    <property type="term" value="F:ATP binding"/>
    <property type="evidence" value="ECO:0007669"/>
    <property type="project" value="InterPro"/>
</dbReference>
<dbReference type="InterPro" id="IPR050235">
    <property type="entry name" value="CK1_Ser-Thr_kinase"/>
</dbReference>
<keyword evidence="3" id="KW-0418">Kinase</keyword>
<dbReference type="EMBL" id="NEVH01018382">
    <property type="protein sequence ID" value="PNF23470.1"/>
    <property type="molecule type" value="Genomic_DNA"/>
</dbReference>
<proteinExistence type="predicted"/>
<dbReference type="Pfam" id="PF00069">
    <property type="entry name" value="Pkinase"/>
    <property type="match status" value="1"/>
</dbReference>